<dbReference type="Pfam" id="PF12680">
    <property type="entry name" value="SnoaL_2"/>
    <property type="match status" value="1"/>
</dbReference>
<organism evidence="2 3">
    <name type="scientific">Rhizobium lentis</name>
    <dbReference type="NCBI Taxonomy" id="1138194"/>
    <lineage>
        <taxon>Bacteria</taxon>
        <taxon>Pseudomonadati</taxon>
        <taxon>Pseudomonadota</taxon>
        <taxon>Alphaproteobacteria</taxon>
        <taxon>Hyphomicrobiales</taxon>
        <taxon>Rhizobiaceae</taxon>
        <taxon>Rhizobium/Agrobacterium group</taxon>
        <taxon>Rhizobium</taxon>
    </lineage>
</organism>
<dbReference type="Gene3D" id="3.10.450.50">
    <property type="match status" value="1"/>
</dbReference>
<evidence type="ECO:0000313" key="2">
    <source>
        <dbReference type="EMBL" id="MBX5088303.1"/>
    </source>
</evidence>
<dbReference type="RefSeq" id="WP_221118471.1">
    <property type="nucleotide sequence ID" value="NZ_JABDYF010000001.1"/>
</dbReference>
<name>A0ABS7I8Y8_9HYPH</name>
<keyword evidence="3" id="KW-1185">Reference proteome</keyword>
<dbReference type="PANTHER" id="PTHR41252:SF1">
    <property type="entry name" value="BLR2505 PROTEIN"/>
    <property type="match status" value="1"/>
</dbReference>
<dbReference type="Proteomes" id="UP000770629">
    <property type="component" value="Unassembled WGS sequence"/>
</dbReference>
<evidence type="ECO:0000259" key="1">
    <source>
        <dbReference type="Pfam" id="PF12680"/>
    </source>
</evidence>
<dbReference type="InterPro" id="IPR037401">
    <property type="entry name" value="SnoaL-like"/>
</dbReference>
<dbReference type="SUPFAM" id="SSF54427">
    <property type="entry name" value="NTF2-like"/>
    <property type="match status" value="1"/>
</dbReference>
<protein>
    <submittedName>
        <fullName evidence="2">Nuclear transport factor 2 family protein</fullName>
    </submittedName>
</protein>
<sequence>MRKAIEIVKAHYDANDRHDIDDMLADIAPDCRWTEMDGFPCAGTYVGPQEIFRNVFQALGKSFDGYTFKLERLLDAGDEIVAVGDYSGTHRETGKTFNARVVHVWSVAGGKIRRFEQFTDTLRVAESMR</sequence>
<dbReference type="InterPro" id="IPR032710">
    <property type="entry name" value="NTF2-like_dom_sf"/>
</dbReference>
<dbReference type="EMBL" id="JABDYF010000001">
    <property type="protein sequence ID" value="MBX5088303.1"/>
    <property type="molecule type" value="Genomic_DNA"/>
</dbReference>
<dbReference type="PANTHER" id="PTHR41252">
    <property type="entry name" value="BLR2505 PROTEIN"/>
    <property type="match status" value="1"/>
</dbReference>
<comment type="caution">
    <text evidence="2">The sequence shown here is derived from an EMBL/GenBank/DDBJ whole genome shotgun (WGS) entry which is preliminary data.</text>
</comment>
<reference evidence="2 3" key="1">
    <citation type="submission" date="2020-04" db="EMBL/GenBank/DDBJ databases">
        <title>Global-level population genomics: horizontal gene transfer, symbiosis and evolution in Rhizobia.</title>
        <authorList>
            <person name="Gai Y."/>
        </authorList>
    </citation>
    <scope>NUCLEOTIDE SEQUENCE [LARGE SCALE GENOMIC DNA]</scope>
    <source>
        <strain evidence="2 3">BLR33</strain>
    </source>
</reference>
<gene>
    <name evidence="2" type="ORF">HJB60_03810</name>
</gene>
<feature type="domain" description="SnoaL-like" evidence="1">
    <location>
        <begin position="8"/>
        <end position="114"/>
    </location>
</feature>
<evidence type="ECO:0000313" key="3">
    <source>
        <dbReference type="Proteomes" id="UP000770629"/>
    </source>
</evidence>
<accession>A0ABS7I8Y8</accession>
<proteinExistence type="predicted"/>